<evidence type="ECO:0000259" key="1">
    <source>
        <dbReference type="Pfam" id="PF17921"/>
    </source>
</evidence>
<reference evidence="2 3" key="1">
    <citation type="submission" date="2014-04" db="EMBL/GenBank/DDBJ databases">
        <title>Evolutionary Origins and Diversification of the Mycorrhizal Mutualists.</title>
        <authorList>
            <consortium name="DOE Joint Genome Institute"/>
            <consortium name="Mycorrhizal Genomics Consortium"/>
            <person name="Kohler A."/>
            <person name="Kuo A."/>
            <person name="Nagy L.G."/>
            <person name="Floudas D."/>
            <person name="Copeland A."/>
            <person name="Barry K.W."/>
            <person name="Cichocki N."/>
            <person name="Veneault-Fourrey C."/>
            <person name="LaButti K."/>
            <person name="Lindquist E.A."/>
            <person name="Lipzen A."/>
            <person name="Lundell T."/>
            <person name="Morin E."/>
            <person name="Murat C."/>
            <person name="Riley R."/>
            <person name="Ohm R."/>
            <person name="Sun H."/>
            <person name="Tunlid A."/>
            <person name="Henrissat B."/>
            <person name="Grigoriev I.V."/>
            <person name="Hibbett D.S."/>
            <person name="Martin F."/>
        </authorList>
    </citation>
    <scope>NUCLEOTIDE SEQUENCE [LARGE SCALE GENOMIC DNA]</scope>
    <source>
        <strain evidence="2 3">Koide BX008</strain>
    </source>
</reference>
<evidence type="ECO:0000313" key="2">
    <source>
        <dbReference type="EMBL" id="KIL59511.1"/>
    </source>
</evidence>
<feature type="domain" description="Integrase zinc-binding" evidence="1">
    <location>
        <begin position="48"/>
        <end position="79"/>
    </location>
</feature>
<dbReference type="InParanoid" id="A0A0C2WS13"/>
<dbReference type="HOGENOM" id="CLU_164186_0_0_1"/>
<gene>
    <name evidence="2" type="ORF">M378DRAFT_30681</name>
</gene>
<dbReference type="Gene3D" id="1.10.340.70">
    <property type="match status" value="1"/>
</dbReference>
<proteinExistence type="predicted"/>
<name>A0A0C2WS13_AMAMK</name>
<feature type="non-terminal residue" evidence="2">
    <location>
        <position position="1"/>
    </location>
</feature>
<sequence>YGEDPFFAKILAKPTEYADFREEDGLILKRVGDVEALCIPDITISGRNAREIIISHVHSLLAHLGYKKTLQVLREETWW</sequence>
<dbReference type="STRING" id="946122.A0A0C2WS13"/>
<keyword evidence="3" id="KW-1185">Reference proteome</keyword>
<feature type="non-terminal residue" evidence="2">
    <location>
        <position position="79"/>
    </location>
</feature>
<evidence type="ECO:0000313" key="3">
    <source>
        <dbReference type="Proteomes" id="UP000054549"/>
    </source>
</evidence>
<dbReference type="OrthoDB" id="3227343at2759"/>
<dbReference type="EMBL" id="KN818314">
    <property type="protein sequence ID" value="KIL59511.1"/>
    <property type="molecule type" value="Genomic_DNA"/>
</dbReference>
<organism evidence="2 3">
    <name type="scientific">Amanita muscaria (strain Koide BX008)</name>
    <dbReference type="NCBI Taxonomy" id="946122"/>
    <lineage>
        <taxon>Eukaryota</taxon>
        <taxon>Fungi</taxon>
        <taxon>Dikarya</taxon>
        <taxon>Basidiomycota</taxon>
        <taxon>Agaricomycotina</taxon>
        <taxon>Agaricomycetes</taxon>
        <taxon>Agaricomycetidae</taxon>
        <taxon>Agaricales</taxon>
        <taxon>Pluteineae</taxon>
        <taxon>Amanitaceae</taxon>
        <taxon>Amanita</taxon>
    </lineage>
</organism>
<protein>
    <recommendedName>
        <fullName evidence="1">Integrase zinc-binding domain-containing protein</fullName>
    </recommendedName>
</protein>
<accession>A0A0C2WS13</accession>
<dbReference type="AlphaFoldDB" id="A0A0C2WS13"/>
<dbReference type="Proteomes" id="UP000054549">
    <property type="component" value="Unassembled WGS sequence"/>
</dbReference>
<dbReference type="InterPro" id="IPR041588">
    <property type="entry name" value="Integrase_H2C2"/>
</dbReference>
<dbReference type="Pfam" id="PF17921">
    <property type="entry name" value="Integrase_H2C2"/>
    <property type="match status" value="1"/>
</dbReference>